<dbReference type="Proteomes" id="UP000000936">
    <property type="component" value="Chromosome"/>
</dbReference>
<evidence type="ECO:0000313" key="2">
    <source>
        <dbReference type="EMBL" id="CBL56345.1"/>
    </source>
</evidence>
<gene>
    <name evidence="2" type="ordered locus">PFREUD_08160</name>
</gene>
<name>D7GCT4_PROFC</name>
<dbReference type="HOGENOM" id="CLU_537317_0_0_11"/>
<organism evidence="2 3">
    <name type="scientific">Propionibacterium freudenreichii subsp. shermanii (strain ATCC 9614 / DSM 4902 / CIP 103027 / NCIMB 8099 / CIRM-BIA1)</name>
    <dbReference type="NCBI Taxonomy" id="754252"/>
    <lineage>
        <taxon>Bacteria</taxon>
        <taxon>Bacillati</taxon>
        <taxon>Actinomycetota</taxon>
        <taxon>Actinomycetes</taxon>
        <taxon>Propionibacteriales</taxon>
        <taxon>Propionibacteriaceae</taxon>
        <taxon>Propionibacterium</taxon>
    </lineage>
</organism>
<reference evidence="2 3" key="1">
    <citation type="journal article" date="2010" name="PLoS ONE">
        <title>The complete genome of Propionibacterium freudenreichii CIRM-BIA1, a hardy actinobacterium with food and probiotic applications.</title>
        <authorList>
            <person name="Falentin H."/>
            <person name="Deutsch S.M."/>
            <person name="Jan G."/>
            <person name="Loux V."/>
            <person name="Thierry A."/>
            <person name="Parayre S."/>
            <person name="Maillard M.B."/>
            <person name="Dherbecourt J."/>
            <person name="Cousin F.J."/>
            <person name="Jardin J."/>
            <person name="Siguier P."/>
            <person name="Couloux A."/>
            <person name="Barbe V."/>
            <person name="Vacherie B."/>
            <person name="Wincker P."/>
            <person name="Gibrat J.F."/>
            <person name="Gaillardin C."/>
            <person name="Lortal S."/>
        </authorList>
    </citation>
    <scope>NUCLEOTIDE SEQUENCE [LARGE SCALE GENOMIC DNA]</scope>
    <source>
        <strain evidence="3">ATCC 9614 / DSM 4902 / CIP 103027 / NCIMB 8099 / CIRM-BIA1</strain>
    </source>
</reference>
<dbReference type="AlphaFoldDB" id="D7GCT4"/>
<sequence>MTGQDAMRRQMEWHHLRLTAGSHAGSVTLSDAEDGRPLGTLTVDFPTPWVPGPATLDDDEFEWQWTRDDQPADDATAPAHLSSTRPSSTDLLSSHQPSTRQPDSTRATVRISTQPGFSLRVALATHAATVAVEPPTLLWTPPGPARRWVGGSSALLVLDDRPGDGLVTAAHLSHGQAWPDEAGTTPPPSRTRTPGGSATHRIALGPPLLTLTPERGYSTTWVIERFASLMNATSTLPGWLPPDCTPRAGEPLFIDLPDAAVTGDVEIVTDEHGTQLSAAGGTHDIGIHGPGIDSSFTITWNAGTDRVLRDVAAAILGQVDPRTARGSDAALIDRADTAHLIPHDDAERFLDDFFQELSDAPPGNSIAPEATAALLHWAFADATRMAAALQRLDGLAPGPGPMLAWLSASLAARAAMLDFDATVPMDPHDPLCGALHAILTRADSPTPAVWQTIGLLHGPLPGPLPDGDSVRTAQACAILALAPTNWQVEQRLGASLAHEIEDTRAWLAASSPDGPTLSWLLWA</sequence>
<accession>D7GCT4</accession>
<evidence type="ECO:0000313" key="3">
    <source>
        <dbReference type="Proteomes" id="UP000000936"/>
    </source>
</evidence>
<proteinExistence type="predicted"/>
<dbReference type="KEGG" id="pfr:PFREUD_08160"/>
<keyword evidence="3" id="KW-1185">Reference proteome</keyword>
<protein>
    <submittedName>
        <fullName evidence="2">Uncharacterized protein</fullName>
    </submittedName>
</protein>
<feature type="compositionally biased region" description="Polar residues" evidence="1">
    <location>
        <begin position="81"/>
        <end position="108"/>
    </location>
</feature>
<feature type="region of interest" description="Disordered" evidence="1">
    <location>
        <begin position="70"/>
        <end position="108"/>
    </location>
</feature>
<dbReference type="EMBL" id="FN806773">
    <property type="protein sequence ID" value="CBL56345.1"/>
    <property type="molecule type" value="Genomic_DNA"/>
</dbReference>
<feature type="region of interest" description="Disordered" evidence="1">
    <location>
        <begin position="177"/>
        <end position="205"/>
    </location>
</feature>
<evidence type="ECO:0000256" key="1">
    <source>
        <dbReference type="SAM" id="MobiDB-lite"/>
    </source>
</evidence>